<keyword evidence="4" id="KW-0472">Membrane</keyword>
<dbReference type="Pfam" id="PF01553">
    <property type="entry name" value="Acyltransferase"/>
    <property type="match status" value="1"/>
</dbReference>
<evidence type="ECO:0000259" key="5">
    <source>
        <dbReference type="SMART" id="SM00563"/>
    </source>
</evidence>
<dbReference type="AlphaFoldDB" id="A0A7W8AMT2"/>
<dbReference type="SUPFAM" id="SSF69593">
    <property type="entry name" value="Glycerol-3-phosphate (1)-acyltransferase"/>
    <property type="match status" value="1"/>
</dbReference>
<keyword evidence="4" id="KW-0812">Transmembrane</keyword>
<dbReference type="CDD" id="cd07989">
    <property type="entry name" value="LPLAT_AGPAT-like"/>
    <property type="match status" value="1"/>
</dbReference>
<dbReference type="RefSeq" id="WP_022710611.1">
    <property type="nucleotide sequence ID" value="NZ_JACHIL010000005.1"/>
</dbReference>
<keyword evidence="4" id="KW-1133">Transmembrane helix</keyword>
<dbReference type="GO" id="GO:0006654">
    <property type="term" value="P:phosphatidic acid biosynthetic process"/>
    <property type="evidence" value="ECO:0007669"/>
    <property type="project" value="TreeGrafter"/>
</dbReference>
<dbReference type="GO" id="GO:0003841">
    <property type="term" value="F:1-acylglycerol-3-phosphate O-acyltransferase activity"/>
    <property type="evidence" value="ECO:0007669"/>
    <property type="project" value="TreeGrafter"/>
</dbReference>
<name>A0A7W8AMT2_9HYPH</name>
<reference evidence="6 7" key="1">
    <citation type="submission" date="2020-08" db="EMBL/GenBank/DDBJ databases">
        <title>Genomic Encyclopedia of Type Strains, Phase IV (KMG-IV): sequencing the most valuable type-strain genomes for metagenomic binning, comparative biology and taxonomic classification.</title>
        <authorList>
            <person name="Goeker M."/>
        </authorList>
    </citation>
    <scope>NUCLEOTIDE SEQUENCE [LARGE SCALE GENOMIC DNA]</scope>
    <source>
        <strain evidence="6 7">DSM 25620</strain>
    </source>
</reference>
<evidence type="ECO:0000313" key="7">
    <source>
        <dbReference type="Proteomes" id="UP000531231"/>
    </source>
</evidence>
<keyword evidence="2 6" id="KW-0808">Transferase</keyword>
<dbReference type="Proteomes" id="UP000531231">
    <property type="component" value="Unassembled WGS sequence"/>
</dbReference>
<evidence type="ECO:0000256" key="1">
    <source>
        <dbReference type="ARBA" id="ARBA00005189"/>
    </source>
</evidence>
<comment type="caution">
    <text evidence="6">The sequence shown here is derived from an EMBL/GenBank/DDBJ whole genome shotgun (WGS) entry which is preliminary data.</text>
</comment>
<keyword evidence="7" id="KW-1185">Reference proteome</keyword>
<evidence type="ECO:0000313" key="6">
    <source>
        <dbReference type="EMBL" id="MBB5092125.1"/>
    </source>
</evidence>
<dbReference type="PANTHER" id="PTHR10434">
    <property type="entry name" value="1-ACYL-SN-GLYCEROL-3-PHOSPHATE ACYLTRANSFERASE"/>
    <property type="match status" value="1"/>
</dbReference>
<dbReference type="SMART" id="SM00563">
    <property type="entry name" value="PlsC"/>
    <property type="match status" value="1"/>
</dbReference>
<keyword evidence="3 6" id="KW-0012">Acyltransferase</keyword>
<dbReference type="EMBL" id="JACHIL010000005">
    <property type="protein sequence ID" value="MBB5092125.1"/>
    <property type="molecule type" value="Genomic_DNA"/>
</dbReference>
<accession>A0A7W8AMT2</accession>
<evidence type="ECO:0000256" key="2">
    <source>
        <dbReference type="ARBA" id="ARBA00022679"/>
    </source>
</evidence>
<feature type="domain" description="Phospholipid/glycerol acyltransferase" evidence="5">
    <location>
        <begin position="42"/>
        <end position="164"/>
    </location>
</feature>
<comment type="pathway">
    <text evidence="1">Lipid metabolism.</text>
</comment>
<evidence type="ECO:0000256" key="3">
    <source>
        <dbReference type="ARBA" id="ARBA00023315"/>
    </source>
</evidence>
<dbReference type="PANTHER" id="PTHR10434:SF11">
    <property type="entry name" value="1-ACYL-SN-GLYCEROL-3-PHOSPHATE ACYLTRANSFERASE"/>
    <property type="match status" value="1"/>
</dbReference>
<sequence>MADPDSHSVLQIFSGMVLAFFSRAITGVRPIWSGTVPSRKQRIYFANHTSHGDFILLSSSLPLGERARTRAVAGADYWNSNRLRRFIATRLLGTVLVERNWIERSEDPLLVMLRAIDSGQSLIFFPEGTRNMTDDPLLRFRAGLYHLAKARPDVELVPCWIENMSRVLPKGTFLPVPLLCRVIFGAPLQLQPDEERKNFLHRAQHALLTLSPHSDGEHRD</sequence>
<evidence type="ECO:0000256" key="4">
    <source>
        <dbReference type="SAM" id="Phobius"/>
    </source>
</evidence>
<protein>
    <submittedName>
        <fullName evidence="6">1-acyl-sn-glycerol-3-phosphate acyltransferase</fullName>
    </submittedName>
</protein>
<gene>
    <name evidence="6" type="ORF">HNQ68_002679</name>
</gene>
<organism evidence="6 7">
    <name type="scientific">Pseudochrobactrum saccharolyticum</name>
    <dbReference type="NCBI Taxonomy" id="354352"/>
    <lineage>
        <taxon>Bacteria</taxon>
        <taxon>Pseudomonadati</taxon>
        <taxon>Pseudomonadota</taxon>
        <taxon>Alphaproteobacteria</taxon>
        <taxon>Hyphomicrobiales</taxon>
        <taxon>Brucellaceae</taxon>
        <taxon>Pseudochrobactrum</taxon>
    </lineage>
</organism>
<dbReference type="InterPro" id="IPR002123">
    <property type="entry name" value="Plipid/glycerol_acylTrfase"/>
</dbReference>
<feature type="transmembrane region" description="Helical" evidence="4">
    <location>
        <begin position="12"/>
        <end position="32"/>
    </location>
</feature>
<proteinExistence type="predicted"/>